<organism evidence="1 2">
    <name type="scientific">Actinomyces urogenitalis</name>
    <dbReference type="NCBI Taxonomy" id="103621"/>
    <lineage>
        <taxon>Bacteria</taxon>
        <taxon>Bacillati</taxon>
        <taxon>Actinomycetota</taxon>
        <taxon>Actinomycetes</taxon>
        <taxon>Actinomycetales</taxon>
        <taxon>Actinomycetaceae</taxon>
        <taxon>Actinomyces</taxon>
    </lineage>
</organism>
<dbReference type="EMBL" id="PKHA01000007">
    <property type="protein sequence ID" value="PKY98408.1"/>
    <property type="molecule type" value="Genomic_DNA"/>
</dbReference>
<protein>
    <submittedName>
        <fullName evidence="1">DUF4235 domain-containing protein</fullName>
    </submittedName>
</protein>
<gene>
    <name evidence="1" type="ORF">CYJ26_07335</name>
</gene>
<evidence type="ECO:0000313" key="2">
    <source>
        <dbReference type="Proteomes" id="UP000234778"/>
    </source>
</evidence>
<dbReference type="Proteomes" id="UP000234778">
    <property type="component" value="Unassembled WGS sequence"/>
</dbReference>
<comment type="caution">
    <text evidence="1">The sequence shown here is derived from an EMBL/GenBank/DDBJ whole genome shotgun (WGS) entry which is preliminary data.</text>
</comment>
<reference evidence="1 2" key="1">
    <citation type="submission" date="2017-12" db="EMBL/GenBank/DDBJ databases">
        <title>Phylogenetic diversity of female urinary microbiome.</title>
        <authorList>
            <person name="Thomas-White K."/>
            <person name="Wolfe A.J."/>
        </authorList>
    </citation>
    <scope>NUCLEOTIDE SEQUENCE [LARGE SCALE GENOMIC DNA]</scope>
    <source>
        <strain evidence="1 2">UMB0319</strain>
    </source>
</reference>
<proteinExistence type="predicted"/>
<dbReference type="AlphaFoldDB" id="A0A2I1KS22"/>
<evidence type="ECO:0000313" key="1">
    <source>
        <dbReference type="EMBL" id="PKY98408.1"/>
    </source>
</evidence>
<accession>A0A2I1KS22</accession>
<name>A0A2I1KS22_9ACTO</name>
<dbReference type="InterPro" id="IPR025329">
    <property type="entry name" value="DUF4235"/>
</dbReference>
<sequence length="106" mass="10985">MTSGGPMSRTPSAGIAWQATAALTTLAAGFMADRAIRAAWRKGSGKPVPTDEDLLDTPVLQIVAFAAISGAIAGVVQQLSLRKAASWYGGADFNPLRPQTITAIED</sequence>
<dbReference type="Pfam" id="PF14019">
    <property type="entry name" value="DUF4235"/>
    <property type="match status" value="1"/>
</dbReference>